<dbReference type="InterPro" id="IPR001387">
    <property type="entry name" value="Cro/C1-type_HTH"/>
</dbReference>
<protein>
    <submittedName>
        <fullName evidence="3">Helix-turn-helix transcriptional regulator</fullName>
    </submittedName>
</protein>
<dbReference type="RefSeq" id="WP_004078067.1">
    <property type="nucleotide sequence ID" value="NZ_CASCYM010000016.1"/>
</dbReference>
<dbReference type="InterPro" id="IPR010982">
    <property type="entry name" value="Lambda_DNA-bd_dom_sf"/>
</dbReference>
<gene>
    <name evidence="3" type="ORF">FMM80_17405</name>
</gene>
<sequence length="111" mass="12309">MNQINYSDIGGRIRLQREGLGLTQEQLGEACDLSTSFVGHIERGSRKLSVESLYKIAGVLNVSTDYLLLGRMVQETSLPIEIASSLKGSSQTKREQFWRTAKVLAGHLDEL</sequence>
<dbReference type="OrthoDB" id="371153at2"/>
<evidence type="ECO:0000259" key="2">
    <source>
        <dbReference type="PROSITE" id="PS50943"/>
    </source>
</evidence>
<reference evidence="3 4" key="1">
    <citation type="submission" date="2019-07" db="EMBL/GenBank/DDBJ databases">
        <title>Draft genome sequences of 15 bacterial species constituting the stable defined intestinal microbiota of the GM15 gnotobiotic mouse model.</title>
        <authorList>
            <person name="Elie C."/>
            <person name="Mathieu A."/>
            <person name="Saliou A."/>
            <person name="Darnaud M."/>
            <person name="Leulier F."/>
            <person name="Tamellini A."/>
        </authorList>
    </citation>
    <scope>NUCLEOTIDE SEQUENCE [LARGE SCALE GENOMIC DNA]</scope>
    <source>
        <strain evidence="4">ASF 502</strain>
    </source>
</reference>
<dbReference type="PANTHER" id="PTHR46797">
    <property type="entry name" value="HTH-TYPE TRANSCRIPTIONAL REGULATOR"/>
    <property type="match status" value="1"/>
</dbReference>
<dbReference type="PROSITE" id="PS50943">
    <property type="entry name" value="HTH_CROC1"/>
    <property type="match status" value="1"/>
</dbReference>
<dbReference type="CDD" id="cd00093">
    <property type="entry name" value="HTH_XRE"/>
    <property type="match status" value="1"/>
</dbReference>
<dbReference type="SUPFAM" id="SSF47413">
    <property type="entry name" value="lambda repressor-like DNA-binding domains"/>
    <property type="match status" value="1"/>
</dbReference>
<proteinExistence type="predicted"/>
<dbReference type="InterPro" id="IPR050807">
    <property type="entry name" value="TransReg_Diox_bact_type"/>
</dbReference>
<dbReference type="Pfam" id="PF01381">
    <property type="entry name" value="HTH_3"/>
    <property type="match status" value="1"/>
</dbReference>
<dbReference type="GO" id="GO:0005829">
    <property type="term" value="C:cytosol"/>
    <property type="evidence" value="ECO:0007669"/>
    <property type="project" value="TreeGrafter"/>
</dbReference>
<dbReference type="Proteomes" id="UP000474104">
    <property type="component" value="Unassembled WGS sequence"/>
</dbReference>
<dbReference type="GO" id="GO:0003700">
    <property type="term" value="F:DNA-binding transcription factor activity"/>
    <property type="evidence" value="ECO:0007669"/>
    <property type="project" value="TreeGrafter"/>
</dbReference>
<dbReference type="EMBL" id="VIRB01000107">
    <property type="protein sequence ID" value="NDO70321.1"/>
    <property type="molecule type" value="Genomic_DNA"/>
</dbReference>
<evidence type="ECO:0000313" key="4">
    <source>
        <dbReference type="Proteomes" id="UP000474104"/>
    </source>
</evidence>
<dbReference type="SMART" id="SM00530">
    <property type="entry name" value="HTH_XRE"/>
    <property type="match status" value="1"/>
</dbReference>
<evidence type="ECO:0000256" key="1">
    <source>
        <dbReference type="ARBA" id="ARBA00023125"/>
    </source>
</evidence>
<name>A0A9X5C9P7_9FIRM</name>
<evidence type="ECO:0000313" key="3">
    <source>
        <dbReference type="EMBL" id="NDO70321.1"/>
    </source>
</evidence>
<feature type="domain" description="HTH cro/C1-type" evidence="2">
    <location>
        <begin position="13"/>
        <end position="67"/>
    </location>
</feature>
<comment type="caution">
    <text evidence="3">The sequence shown here is derived from an EMBL/GenBank/DDBJ whole genome shotgun (WGS) entry which is preliminary data.</text>
</comment>
<dbReference type="GO" id="GO:0003677">
    <property type="term" value="F:DNA binding"/>
    <property type="evidence" value="ECO:0007669"/>
    <property type="project" value="UniProtKB-KW"/>
</dbReference>
<dbReference type="AlphaFoldDB" id="A0A9X5C9P7"/>
<keyword evidence="1" id="KW-0238">DNA-binding</keyword>
<dbReference type="PANTHER" id="PTHR46797:SF1">
    <property type="entry name" value="METHYLPHOSPHONATE SYNTHASE"/>
    <property type="match status" value="1"/>
</dbReference>
<organism evidence="3 4">
    <name type="scientific">Schaedlerella arabinosiphila</name>
    <dbReference type="NCBI Taxonomy" id="2044587"/>
    <lineage>
        <taxon>Bacteria</taxon>
        <taxon>Bacillati</taxon>
        <taxon>Bacillota</taxon>
        <taxon>Clostridia</taxon>
        <taxon>Lachnospirales</taxon>
        <taxon>Lachnospiraceae</taxon>
        <taxon>Schaedlerella</taxon>
    </lineage>
</organism>
<accession>A0A9X5C9P7</accession>
<dbReference type="Gene3D" id="1.10.260.40">
    <property type="entry name" value="lambda repressor-like DNA-binding domains"/>
    <property type="match status" value="1"/>
</dbReference>